<proteinExistence type="predicted"/>
<dbReference type="RefSeq" id="WP_088524669.1">
    <property type="nucleotide sequence ID" value="NZ_NGUP01000001.1"/>
</dbReference>
<keyword evidence="4" id="KW-1185">Reference proteome</keyword>
<organism evidence="3 4">
    <name type="scientific">Polynucleobacter campilacus</name>
    <dbReference type="NCBI Taxonomy" id="1743163"/>
    <lineage>
        <taxon>Bacteria</taxon>
        <taxon>Pseudomonadati</taxon>
        <taxon>Pseudomonadota</taxon>
        <taxon>Betaproteobacteria</taxon>
        <taxon>Burkholderiales</taxon>
        <taxon>Burkholderiaceae</taxon>
        <taxon>Polynucleobacter</taxon>
    </lineage>
</organism>
<feature type="compositionally biased region" description="Low complexity" evidence="1">
    <location>
        <begin position="147"/>
        <end position="161"/>
    </location>
</feature>
<dbReference type="OrthoDB" id="8617715at2"/>
<feature type="signal peptide" evidence="2">
    <location>
        <begin position="1"/>
        <end position="30"/>
    </location>
</feature>
<name>A0A254PWP4_9BURK</name>
<evidence type="ECO:0000256" key="2">
    <source>
        <dbReference type="SAM" id="SignalP"/>
    </source>
</evidence>
<dbReference type="PROSITE" id="PS51257">
    <property type="entry name" value="PROKAR_LIPOPROTEIN"/>
    <property type="match status" value="1"/>
</dbReference>
<keyword evidence="2" id="KW-0732">Signal</keyword>
<feature type="chain" id="PRO_5012151625" evidence="2">
    <location>
        <begin position="31"/>
        <end position="349"/>
    </location>
</feature>
<accession>A0A254PWP4</accession>
<feature type="region of interest" description="Disordered" evidence="1">
    <location>
        <begin position="123"/>
        <end position="165"/>
    </location>
</feature>
<evidence type="ECO:0000256" key="1">
    <source>
        <dbReference type="SAM" id="MobiDB-lite"/>
    </source>
</evidence>
<comment type="caution">
    <text evidence="3">The sequence shown here is derived from an EMBL/GenBank/DDBJ whole genome shotgun (WGS) entry which is preliminary data.</text>
</comment>
<evidence type="ECO:0000313" key="4">
    <source>
        <dbReference type="Proteomes" id="UP000197528"/>
    </source>
</evidence>
<dbReference type="AlphaFoldDB" id="A0A254PWP4"/>
<sequence length="349" mass="37240">MSLLKRTFLVCAGVGLVLLTGCASKPPAVAPEQAIVGRVPADPPKNPVINAETLKAESKSIAVTDIYFKKEGKNLVFIEETRTTTGNSISSTIVPKMIEVDADKANASALTGGPNSSAFPVKFTDLSDPKSTAPGTSPVITPVDPQTSSNSSNTQAQSSKKSGYESKMEYGELRYLANPIRGLLIKSGYKVVQAKSTAAMPNQGDEYFDIVKRIKAGDFGDADYVLYGVLAEVSNTDNVADIPGTRSSSHQMTLEVTVDFNIVDAKTSQIVASFIASGEGKDVQIDGRDTAYKPSAAKLMKLASLDLAEDVRKNLAAQNFITNNPGSAGYERNLKRRIEDDASTLKVYK</sequence>
<evidence type="ECO:0000313" key="3">
    <source>
        <dbReference type="EMBL" id="OWS70963.1"/>
    </source>
</evidence>
<protein>
    <submittedName>
        <fullName evidence="3">Uncharacterized protein</fullName>
    </submittedName>
</protein>
<feature type="compositionally biased region" description="Polar residues" evidence="1">
    <location>
        <begin position="129"/>
        <end position="139"/>
    </location>
</feature>
<dbReference type="Proteomes" id="UP000197528">
    <property type="component" value="Unassembled WGS sequence"/>
</dbReference>
<dbReference type="EMBL" id="NGUP01000001">
    <property type="protein sequence ID" value="OWS70963.1"/>
    <property type="molecule type" value="Genomic_DNA"/>
</dbReference>
<gene>
    <name evidence="3" type="ORF">CBI31_01615</name>
</gene>
<reference evidence="3 4" key="1">
    <citation type="submission" date="2017-05" db="EMBL/GenBank/DDBJ databases">
        <title>Genome of Polynucleobacter sp. MWH-Feld-100.</title>
        <authorList>
            <person name="Hahn M.W."/>
        </authorList>
    </citation>
    <scope>NUCLEOTIDE SEQUENCE [LARGE SCALE GENOMIC DNA]</scope>
    <source>
        <strain evidence="3 4">MWH-Feld-100</strain>
    </source>
</reference>